<dbReference type="Proteomes" id="UP000474757">
    <property type="component" value="Unassembled WGS sequence"/>
</dbReference>
<evidence type="ECO:0000313" key="3">
    <source>
        <dbReference type="Proteomes" id="UP000474757"/>
    </source>
</evidence>
<dbReference type="AlphaFoldDB" id="A0A6B2JHP9"/>
<feature type="domain" description="DUF7742" evidence="1">
    <location>
        <begin position="2"/>
        <end position="87"/>
    </location>
</feature>
<evidence type="ECO:0000259" key="1">
    <source>
        <dbReference type="Pfam" id="PF24891"/>
    </source>
</evidence>
<reference evidence="2 3" key="1">
    <citation type="submission" date="2020-02" db="EMBL/GenBank/DDBJ databases">
        <title>Pseudoroseicyclus tamarix, sp. nov., isolated from offshore sediment of a Tamarix chinensis forest.</title>
        <authorList>
            <person name="Gai Y."/>
        </authorList>
    </citation>
    <scope>NUCLEOTIDE SEQUENCE [LARGE SCALE GENOMIC DNA]</scope>
    <source>
        <strain evidence="2 3">CLL3-39</strain>
    </source>
</reference>
<name>A0A6B2JHP9_9RHOB</name>
<dbReference type="Pfam" id="PF24891">
    <property type="entry name" value="DUF7742"/>
    <property type="match status" value="1"/>
</dbReference>
<proteinExistence type="predicted"/>
<accession>A0A6B2JHP9</accession>
<keyword evidence="3" id="KW-1185">Reference proteome</keyword>
<dbReference type="RefSeq" id="WP_163891712.1">
    <property type="nucleotide sequence ID" value="NZ_JAAFYS010000002.1"/>
</dbReference>
<protein>
    <recommendedName>
        <fullName evidence="1">DUF7742 domain-containing protein</fullName>
    </recommendedName>
</protein>
<evidence type="ECO:0000313" key="2">
    <source>
        <dbReference type="EMBL" id="NDV00841.1"/>
    </source>
</evidence>
<comment type="caution">
    <text evidence="2">The sequence shown here is derived from an EMBL/GenBank/DDBJ whole genome shotgun (WGS) entry which is preliminary data.</text>
</comment>
<organism evidence="2 3">
    <name type="scientific">Pseudoroseicyclus tamaricis</name>
    <dbReference type="NCBI Taxonomy" id="2705421"/>
    <lineage>
        <taxon>Bacteria</taxon>
        <taxon>Pseudomonadati</taxon>
        <taxon>Pseudomonadota</taxon>
        <taxon>Alphaproteobacteria</taxon>
        <taxon>Rhodobacterales</taxon>
        <taxon>Paracoccaceae</taxon>
        <taxon>Pseudoroseicyclus</taxon>
    </lineage>
</organism>
<gene>
    <name evidence="2" type="ORF">GZA08_07645</name>
</gene>
<sequence length="96" mass="10049">MRPVTITDLDLAARALLAAPPEARPALAATMLAEADIADRYRKRLGRLHAYGGGSLTHAALLRPRAPGPGLDDGPYLGAVATLLSAIAARRTHRSS</sequence>
<dbReference type="InterPro" id="IPR056644">
    <property type="entry name" value="DUF7742"/>
</dbReference>
<dbReference type="EMBL" id="JAAGAB010000002">
    <property type="protein sequence ID" value="NDV00841.1"/>
    <property type="molecule type" value="Genomic_DNA"/>
</dbReference>